<name>A0A6M3LUK2_9ZZZZ</name>
<organism evidence="1">
    <name type="scientific">viral metagenome</name>
    <dbReference type="NCBI Taxonomy" id="1070528"/>
    <lineage>
        <taxon>unclassified sequences</taxon>
        <taxon>metagenomes</taxon>
        <taxon>organismal metagenomes</taxon>
    </lineage>
</organism>
<accession>A0A6M3LUK2</accession>
<evidence type="ECO:0000313" key="1">
    <source>
        <dbReference type="EMBL" id="QJA99020.1"/>
    </source>
</evidence>
<proteinExistence type="predicted"/>
<protein>
    <submittedName>
        <fullName evidence="1">Uncharacterized protein</fullName>
    </submittedName>
</protein>
<sequence>MTQKGYTHIEIPNSSLALFNQLKSEEAGRREMSRMRSEDFLVFLLYLYLQVRNDDIVLLHAKEKAEKQVA</sequence>
<reference evidence="1" key="1">
    <citation type="submission" date="2020-03" db="EMBL/GenBank/DDBJ databases">
        <title>The deep terrestrial virosphere.</title>
        <authorList>
            <person name="Holmfeldt K."/>
            <person name="Nilsson E."/>
            <person name="Simone D."/>
            <person name="Lopez-Fernandez M."/>
            <person name="Wu X."/>
            <person name="de Brujin I."/>
            <person name="Lundin D."/>
            <person name="Andersson A."/>
            <person name="Bertilsson S."/>
            <person name="Dopson M."/>
        </authorList>
    </citation>
    <scope>NUCLEOTIDE SEQUENCE</scope>
    <source>
        <strain evidence="1">MM171A01390</strain>
    </source>
</reference>
<dbReference type="AlphaFoldDB" id="A0A6M3LUK2"/>
<gene>
    <name evidence="1" type="ORF">MM171A01390_0005</name>
</gene>
<dbReference type="EMBL" id="MT143623">
    <property type="protein sequence ID" value="QJA99020.1"/>
    <property type="molecule type" value="Genomic_DNA"/>
</dbReference>